<sequence length="146" mass="16155">MNMKSLSELQTPDERTLRFTPYGLGIDRALTPEAAAEYQQTIMASHTLSPDVSDGTRRSFDMLRDLYVLGIFRYEVFSAVHDRALFVIEQALRDRFVAFHNGTVTFVDASHARHVVPPAAMSKLSKRPVGTAAAAAGQPRTATYPV</sequence>
<evidence type="ECO:0000313" key="1">
    <source>
        <dbReference type="EMBL" id="TDB94372.1"/>
    </source>
</evidence>
<gene>
    <name evidence="1" type="ORF">E1267_42815</name>
</gene>
<dbReference type="AlphaFoldDB" id="A0A4R4MJS3"/>
<keyword evidence="2" id="KW-1185">Reference proteome</keyword>
<proteinExistence type="predicted"/>
<organism evidence="1 2">
    <name type="scientific">Nonomuraea longispora</name>
    <dbReference type="NCBI Taxonomy" id="1848320"/>
    <lineage>
        <taxon>Bacteria</taxon>
        <taxon>Bacillati</taxon>
        <taxon>Actinomycetota</taxon>
        <taxon>Actinomycetes</taxon>
        <taxon>Streptosporangiales</taxon>
        <taxon>Streptosporangiaceae</taxon>
        <taxon>Nonomuraea</taxon>
    </lineage>
</organism>
<reference evidence="1 2" key="1">
    <citation type="submission" date="2019-02" db="EMBL/GenBank/DDBJ databases">
        <title>Draft genome sequences of novel Actinobacteria.</title>
        <authorList>
            <person name="Sahin N."/>
            <person name="Ay H."/>
            <person name="Saygin H."/>
        </authorList>
    </citation>
    <scope>NUCLEOTIDE SEQUENCE [LARGE SCALE GENOMIC DNA]</scope>
    <source>
        <strain evidence="1 2">KC201</strain>
    </source>
</reference>
<dbReference type="OrthoDB" id="3360519at2"/>
<dbReference type="Proteomes" id="UP000295157">
    <property type="component" value="Unassembled WGS sequence"/>
</dbReference>
<comment type="caution">
    <text evidence="1">The sequence shown here is derived from an EMBL/GenBank/DDBJ whole genome shotgun (WGS) entry which is preliminary data.</text>
</comment>
<accession>A0A4R4MJS3</accession>
<dbReference type="EMBL" id="SMJZ01000358">
    <property type="protein sequence ID" value="TDB94372.1"/>
    <property type="molecule type" value="Genomic_DNA"/>
</dbReference>
<name>A0A4R4MJS3_9ACTN</name>
<evidence type="ECO:0000313" key="2">
    <source>
        <dbReference type="Proteomes" id="UP000295157"/>
    </source>
</evidence>
<protein>
    <submittedName>
        <fullName evidence="1">Uncharacterized protein</fullName>
    </submittedName>
</protein>
<dbReference type="RefSeq" id="WP_132341908.1">
    <property type="nucleotide sequence ID" value="NZ_SMJZ01000358.1"/>
</dbReference>